<dbReference type="InParanoid" id="A0A074YDB5"/>
<gene>
    <name evidence="1" type="ORF">AUEXF2481DRAFT_43499</name>
</gene>
<dbReference type="PANTHER" id="PTHR21310:SF15">
    <property type="entry name" value="AMINOGLYCOSIDE PHOSPHOTRANSFERASE DOMAIN-CONTAINING PROTEIN"/>
    <property type="match status" value="1"/>
</dbReference>
<dbReference type="OrthoDB" id="2831558at2759"/>
<dbReference type="HOGENOM" id="CLU_997435_0_0_1"/>
<dbReference type="RefSeq" id="XP_013340528.1">
    <property type="nucleotide sequence ID" value="XM_013485074.1"/>
</dbReference>
<evidence type="ECO:0000313" key="1">
    <source>
        <dbReference type="EMBL" id="KEQ92097.1"/>
    </source>
</evidence>
<protein>
    <recommendedName>
        <fullName evidence="3">Aminoglycoside phosphotransferase domain-containing protein</fullName>
    </recommendedName>
</protein>
<proteinExistence type="predicted"/>
<accession>A0A074YDB5</accession>
<evidence type="ECO:0008006" key="3">
    <source>
        <dbReference type="Google" id="ProtNLM"/>
    </source>
</evidence>
<dbReference type="InterPro" id="IPR051678">
    <property type="entry name" value="AGP_Transferase"/>
</dbReference>
<keyword evidence="2" id="KW-1185">Reference proteome</keyword>
<dbReference type="AlphaFoldDB" id="A0A074YDB5"/>
<dbReference type="EMBL" id="KL584773">
    <property type="protein sequence ID" value="KEQ92097.1"/>
    <property type="molecule type" value="Genomic_DNA"/>
</dbReference>
<dbReference type="STRING" id="1043005.A0A074YDB5"/>
<sequence length="279" mass="30660">MSAADLKNYTTKTVHRDFIAKLFDTDLRVPLKDVITLPRCNNNFVHFVTFALPGDAKTVIPTKPGTSVIPRGTTKAVFRVGNPAAMSNHAVKVENTVATMHLARQALSSLKIVPKVYAWSATGEPSDHGWILEEYMPDIEVESKFHSELTQDQQHRTLSQMVAILKEVQDFELPPKASSFGGLGFDADGNVVNGPFVVEPYDGPYPDMKSMYEGMLEAQLAEADRSRIAEGYRENGLRETLDAFAEQGLEIILSQNLPETVTPNLIIGDVVVLVASDVS</sequence>
<name>A0A074YDB5_AURSE</name>
<dbReference type="GeneID" id="25367427"/>
<evidence type="ECO:0000313" key="2">
    <source>
        <dbReference type="Proteomes" id="UP000030641"/>
    </source>
</evidence>
<dbReference type="PANTHER" id="PTHR21310">
    <property type="entry name" value="AMINOGLYCOSIDE PHOSPHOTRANSFERASE-RELATED-RELATED"/>
    <property type="match status" value="1"/>
</dbReference>
<reference evidence="1 2" key="1">
    <citation type="journal article" date="2014" name="BMC Genomics">
        <title>Genome sequencing of four Aureobasidium pullulans varieties: biotechnological potential, stress tolerance, and description of new species.</title>
        <authorList>
            <person name="Gostin Ar C."/>
            <person name="Ohm R.A."/>
            <person name="Kogej T."/>
            <person name="Sonjak S."/>
            <person name="Turk M."/>
            <person name="Zajc J."/>
            <person name="Zalar P."/>
            <person name="Grube M."/>
            <person name="Sun H."/>
            <person name="Han J."/>
            <person name="Sharma A."/>
            <person name="Chiniquy J."/>
            <person name="Ngan C.Y."/>
            <person name="Lipzen A."/>
            <person name="Barry K."/>
            <person name="Grigoriev I.V."/>
            <person name="Gunde-Cimerman N."/>
        </authorList>
    </citation>
    <scope>NUCLEOTIDE SEQUENCE [LARGE SCALE GENOMIC DNA]</scope>
    <source>
        <strain evidence="1 2">EXF-2481</strain>
    </source>
</reference>
<organism evidence="1 2">
    <name type="scientific">Aureobasidium subglaciale (strain EXF-2481)</name>
    <name type="common">Aureobasidium pullulans var. subglaciale</name>
    <dbReference type="NCBI Taxonomy" id="1043005"/>
    <lineage>
        <taxon>Eukaryota</taxon>
        <taxon>Fungi</taxon>
        <taxon>Dikarya</taxon>
        <taxon>Ascomycota</taxon>
        <taxon>Pezizomycotina</taxon>
        <taxon>Dothideomycetes</taxon>
        <taxon>Dothideomycetidae</taxon>
        <taxon>Dothideales</taxon>
        <taxon>Saccotheciaceae</taxon>
        <taxon>Aureobasidium</taxon>
    </lineage>
</organism>
<dbReference type="Proteomes" id="UP000030641">
    <property type="component" value="Unassembled WGS sequence"/>
</dbReference>